<comment type="caution">
    <text evidence="2">The sequence shown here is derived from an EMBL/GenBank/DDBJ whole genome shotgun (WGS) entry which is preliminary data.</text>
</comment>
<organism evidence="2 3">
    <name type="scientific">Ambrosia artemisiifolia</name>
    <name type="common">Common ragweed</name>
    <dbReference type="NCBI Taxonomy" id="4212"/>
    <lineage>
        <taxon>Eukaryota</taxon>
        <taxon>Viridiplantae</taxon>
        <taxon>Streptophyta</taxon>
        <taxon>Embryophyta</taxon>
        <taxon>Tracheophyta</taxon>
        <taxon>Spermatophyta</taxon>
        <taxon>Magnoliopsida</taxon>
        <taxon>eudicotyledons</taxon>
        <taxon>Gunneridae</taxon>
        <taxon>Pentapetalae</taxon>
        <taxon>asterids</taxon>
        <taxon>campanulids</taxon>
        <taxon>Asterales</taxon>
        <taxon>Asteraceae</taxon>
        <taxon>Asteroideae</taxon>
        <taxon>Heliantheae alliance</taxon>
        <taxon>Heliantheae</taxon>
        <taxon>Ambrosia</taxon>
    </lineage>
</organism>
<dbReference type="EMBL" id="JAMZMK010000140">
    <property type="protein sequence ID" value="KAI7757274.1"/>
    <property type="molecule type" value="Genomic_DNA"/>
</dbReference>
<feature type="region of interest" description="Disordered" evidence="1">
    <location>
        <begin position="1"/>
        <end position="27"/>
    </location>
</feature>
<evidence type="ECO:0000256" key="1">
    <source>
        <dbReference type="SAM" id="MobiDB-lite"/>
    </source>
</evidence>
<protein>
    <submittedName>
        <fullName evidence="2">Uncharacterized protein</fullName>
    </submittedName>
</protein>
<name>A0AAD5DCH1_AMBAR</name>
<feature type="compositionally biased region" description="Low complexity" evidence="1">
    <location>
        <begin position="12"/>
        <end position="21"/>
    </location>
</feature>
<dbReference type="InterPro" id="IPR012881">
    <property type="entry name" value="DUF1685"/>
</dbReference>
<dbReference type="Pfam" id="PF07939">
    <property type="entry name" value="DUF1685"/>
    <property type="match status" value="1"/>
</dbReference>
<reference evidence="2" key="1">
    <citation type="submission" date="2022-06" db="EMBL/GenBank/DDBJ databases">
        <title>Uncovering the hologenomic basis of an extraordinary plant invasion.</title>
        <authorList>
            <person name="Bieker V.C."/>
            <person name="Martin M.D."/>
            <person name="Gilbert T."/>
            <person name="Hodgins K."/>
            <person name="Battlay P."/>
            <person name="Petersen B."/>
            <person name="Wilson J."/>
        </authorList>
    </citation>
    <scope>NUCLEOTIDE SEQUENCE</scope>
    <source>
        <strain evidence="2">AA19_3_7</strain>
        <tissue evidence="2">Leaf</tissue>
    </source>
</reference>
<sequence>MCSFTTDENMNSSSASSSWSSPYDSEDEDLQLIESAPPFWKNSKKVLSKQLSMLETKRELAWEKKRLQRLMQELKREHLTIENPNELFDEDLNELKGCIDLGFVFDEEKGGQSLANTLPALDAYFAVNRLTSPTSSPCSMSSSRSKLDGFGSSSSKSLDERNLSQNSREDSWKICGPGENPQQIKAKLRHWAQLVACSVRQTSSDQGTRE</sequence>
<evidence type="ECO:0000313" key="2">
    <source>
        <dbReference type="EMBL" id="KAI7757274.1"/>
    </source>
</evidence>
<dbReference type="AlphaFoldDB" id="A0AAD5DCH1"/>
<feature type="compositionally biased region" description="Basic and acidic residues" evidence="1">
    <location>
        <begin position="157"/>
        <end position="172"/>
    </location>
</feature>
<accession>A0AAD5DCH1</accession>
<feature type="compositionally biased region" description="Low complexity" evidence="1">
    <location>
        <begin position="133"/>
        <end position="144"/>
    </location>
</feature>
<feature type="region of interest" description="Disordered" evidence="1">
    <location>
        <begin position="133"/>
        <end position="179"/>
    </location>
</feature>
<dbReference type="Proteomes" id="UP001206925">
    <property type="component" value="Unassembled WGS sequence"/>
</dbReference>
<dbReference type="PANTHER" id="PTHR31865:SF3">
    <property type="entry name" value="PHOSPHODIESTERASE EPSILON-1, PUTATIVE (DUF1685)-RELATED"/>
    <property type="match status" value="1"/>
</dbReference>
<feature type="compositionally biased region" description="Polar residues" evidence="1">
    <location>
        <begin position="1"/>
        <end position="11"/>
    </location>
</feature>
<dbReference type="PANTHER" id="PTHR31865">
    <property type="entry name" value="OSJNBA0071G03.3 PROTEIN"/>
    <property type="match status" value="1"/>
</dbReference>
<evidence type="ECO:0000313" key="3">
    <source>
        <dbReference type="Proteomes" id="UP001206925"/>
    </source>
</evidence>
<gene>
    <name evidence="2" type="ORF">M8C21_019185</name>
</gene>
<proteinExistence type="predicted"/>
<keyword evidence="3" id="KW-1185">Reference proteome</keyword>